<dbReference type="GO" id="GO:0006937">
    <property type="term" value="P:regulation of muscle contraction"/>
    <property type="evidence" value="ECO:0007669"/>
    <property type="project" value="TreeGrafter"/>
</dbReference>
<dbReference type="PANTHER" id="PTHR19444:SF11">
    <property type="entry name" value="UNC93-LIKE PROTEIN"/>
    <property type="match status" value="1"/>
</dbReference>
<feature type="transmembrane region" description="Helical" evidence="7">
    <location>
        <begin position="451"/>
        <end position="472"/>
    </location>
</feature>
<comment type="caution">
    <text evidence="8">The sequence shown here is derived from an EMBL/GenBank/DDBJ whole genome shotgun (WGS) entry which is preliminary data.</text>
</comment>
<dbReference type="GO" id="GO:0043266">
    <property type="term" value="P:regulation of potassium ion transport"/>
    <property type="evidence" value="ECO:0007669"/>
    <property type="project" value="TreeGrafter"/>
</dbReference>
<dbReference type="Pfam" id="PF05978">
    <property type="entry name" value="UNC-93"/>
    <property type="match status" value="2"/>
</dbReference>
<dbReference type="EMBL" id="CAIIXF020000003">
    <property type="protein sequence ID" value="CAH1779488.1"/>
    <property type="molecule type" value="Genomic_DNA"/>
</dbReference>
<feature type="transmembrane region" description="Helical" evidence="7">
    <location>
        <begin position="47"/>
        <end position="67"/>
    </location>
</feature>
<keyword evidence="9" id="KW-1185">Reference proteome</keyword>
<evidence type="ECO:0000313" key="9">
    <source>
        <dbReference type="Proteomes" id="UP000749559"/>
    </source>
</evidence>
<sequence length="546" mass="59408">MGDVDALKVAKRRVYKNIIVLGLAFLLNFSSYITAQALQSSINLEEGLGTTGLAVLYGVFVVSNLFLPKFCIRNFGCNYTIAISFIGYAAFAAANLYATWWTIILGATLCGLSAGPLWTSQSTYVTQIGRAYSSDSGELCEDVYTSIINVLAGAIGGNIASSVLLANVDNTTYVPVTELVRCGADFCPADYNATNDHLTRPPQETIQILMVIFIALNILSSILVIVFLDKIDYDKKEESSKAHPWENNEKTPLMNSENKRNETRNNSAASFDYDVSGHFKVRPGNDCDSSVKVVITANDHTEKAGIDVIPEEKVTSSGKLTGSVKALSTKVGNEDQIKLSWAERLRPELLIATVKLMIDVRLMLIIPLSLLSGMLHGFSTAELTQSYVGCREGIWMVGYIAMAAGVAATLVSMAIGKIKSVARGVSFITAIVMSAASLILALVWKDLHAELYILFIISCLVGAGDTALEMGLSTTLGIQFIDHNEAAFANLKLWQSVGSAVTFAYSTYVCMYIKLYIMLAVLAVGTVCIILLEIINWRNRRSYKML</sequence>
<evidence type="ECO:0000256" key="6">
    <source>
        <dbReference type="SAM" id="MobiDB-lite"/>
    </source>
</evidence>
<keyword evidence="5 7" id="KW-0472">Membrane</keyword>
<dbReference type="OrthoDB" id="78663at2759"/>
<feature type="transmembrane region" description="Helical" evidence="7">
    <location>
        <begin position="79"/>
        <end position="103"/>
    </location>
</feature>
<evidence type="ECO:0000313" key="8">
    <source>
        <dbReference type="EMBL" id="CAH1779488.1"/>
    </source>
</evidence>
<evidence type="ECO:0000256" key="2">
    <source>
        <dbReference type="ARBA" id="ARBA00009172"/>
    </source>
</evidence>
<feature type="compositionally biased region" description="Basic and acidic residues" evidence="6">
    <location>
        <begin position="238"/>
        <end position="249"/>
    </location>
</feature>
<comment type="subcellular location">
    <subcellularLocation>
        <location evidence="1">Membrane</location>
        <topology evidence="1">Multi-pass membrane protein</topology>
    </subcellularLocation>
</comment>
<dbReference type="GO" id="GO:0055120">
    <property type="term" value="C:striated muscle dense body"/>
    <property type="evidence" value="ECO:0007669"/>
    <property type="project" value="TreeGrafter"/>
</dbReference>
<dbReference type="Proteomes" id="UP000749559">
    <property type="component" value="Unassembled WGS sequence"/>
</dbReference>
<name>A0A8S4NGY4_OWEFU</name>
<dbReference type="InterPro" id="IPR051951">
    <property type="entry name" value="UNC-93_regulatory"/>
</dbReference>
<organism evidence="8 9">
    <name type="scientific">Owenia fusiformis</name>
    <name type="common">Polychaete worm</name>
    <dbReference type="NCBI Taxonomy" id="6347"/>
    <lineage>
        <taxon>Eukaryota</taxon>
        <taxon>Metazoa</taxon>
        <taxon>Spiralia</taxon>
        <taxon>Lophotrochozoa</taxon>
        <taxon>Annelida</taxon>
        <taxon>Polychaeta</taxon>
        <taxon>Sedentaria</taxon>
        <taxon>Canalipalpata</taxon>
        <taxon>Sabellida</taxon>
        <taxon>Oweniida</taxon>
        <taxon>Oweniidae</taxon>
        <taxon>Owenia</taxon>
    </lineage>
</organism>
<dbReference type="AlphaFoldDB" id="A0A8S4NGY4"/>
<evidence type="ECO:0000256" key="5">
    <source>
        <dbReference type="ARBA" id="ARBA00023136"/>
    </source>
</evidence>
<gene>
    <name evidence="8" type="ORF">OFUS_LOCUS6293</name>
</gene>
<dbReference type="PANTHER" id="PTHR19444">
    <property type="entry name" value="UNC-93 RELATED"/>
    <property type="match status" value="1"/>
</dbReference>
<proteinExistence type="inferred from homology"/>
<evidence type="ECO:0000256" key="1">
    <source>
        <dbReference type="ARBA" id="ARBA00004141"/>
    </source>
</evidence>
<feature type="transmembrane region" description="Helical" evidence="7">
    <location>
        <begin position="393"/>
        <end position="415"/>
    </location>
</feature>
<feature type="transmembrane region" description="Helical" evidence="7">
    <location>
        <begin position="427"/>
        <end position="445"/>
    </location>
</feature>
<dbReference type="InterPro" id="IPR010291">
    <property type="entry name" value="Ion_channel_UNC-93"/>
</dbReference>
<protein>
    <submittedName>
        <fullName evidence="8">Uncharacterized protein</fullName>
    </submittedName>
</protein>
<evidence type="ECO:0000256" key="3">
    <source>
        <dbReference type="ARBA" id="ARBA00022692"/>
    </source>
</evidence>
<evidence type="ECO:0000256" key="7">
    <source>
        <dbReference type="SAM" id="Phobius"/>
    </source>
</evidence>
<dbReference type="GO" id="GO:0015459">
    <property type="term" value="F:potassium channel regulator activity"/>
    <property type="evidence" value="ECO:0007669"/>
    <property type="project" value="TreeGrafter"/>
</dbReference>
<comment type="similarity">
    <text evidence="2">Belongs to the unc-93 family.</text>
</comment>
<feature type="region of interest" description="Disordered" evidence="6">
    <location>
        <begin position="238"/>
        <end position="264"/>
    </location>
</feature>
<feature type="transmembrane region" description="Helical" evidence="7">
    <location>
        <begin position="206"/>
        <end position="228"/>
    </location>
</feature>
<dbReference type="GO" id="GO:0005886">
    <property type="term" value="C:plasma membrane"/>
    <property type="evidence" value="ECO:0007669"/>
    <property type="project" value="TreeGrafter"/>
</dbReference>
<keyword evidence="3 7" id="KW-0812">Transmembrane</keyword>
<feature type="transmembrane region" description="Helical" evidence="7">
    <location>
        <begin position="18"/>
        <end position="35"/>
    </location>
</feature>
<accession>A0A8S4NGY4</accession>
<reference evidence="8" key="1">
    <citation type="submission" date="2022-03" db="EMBL/GenBank/DDBJ databases">
        <authorList>
            <person name="Martin C."/>
        </authorList>
    </citation>
    <scope>NUCLEOTIDE SEQUENCE</scope>
</reference>
<feature type="transmembrane region" description="Helical" evidence="7">
    <location>
        <begin position="515"/>
        <end position="535"/>
    </location>
</feature>
<dbReference type="SUPFAM" id="SSF103473">
    <property type="entry name" value="MFS general substrate transporter"/>
    <property type="match status" value="1"/>
</dbReference>
<dbReference type="InterPro" id="IPR036259">
    <property type="entry name" value="MFS_trans_sf"/>
</dbReference>
<evidence type="ECO:0000256" key="4">
    <source>
        <dbReference type="ARBA" id="ARBA00022989"/>
    </source>
</evidence>
<keyword evidence="4 7" id="KW-1133">Transmembrane helix</keyword>